<dbReference type="SUPFAM" id="SSF52058">
    <property type="entry name" value="L domain-like"/>
    <property type="match status" value="1"/>
</dbReference>
<evidence type="ECO:0000313" key="1">
    <source>
        <dbReference type="EMBL" id="EKO14489.1"/>
    </source>
</evidence>
<comment type="caution">
    <text evidence="1">The sequence shown here is derived from an EMBL/GenBank/DDBJ whole genome shotgun (WGS) entry which is preliminary data.</text>
</comment>
<dbReference type="Proteomes" id="UP000006253">
    <property type="component" value="Unassembled WGS sequence"/>
</dbReference>
<proteinExistence type="predicted"/>
<gene>
    <name evidence="1" type="ORF">LEP1GSC081_3832</name>
</gene>
<dbReference type="AlphaFoldDB" id="A0A0E2B148"/>
<accession>A0A0E2B148</accession>
<reference evidence="1 2" key="1">
    <citation type="submission" date="2012-10" db="EMBL/GenBank/DDBJ databases">
        <authorList>
            <person name="Harkins D.M."/>
            <person name="Durkin A.S."/>
            <person name="Brinkac L.M."/>
            <person name="Selengut J.D."/>
            <person name="Sanka R."/>
            <person name="DePew J."/>
            <person name="Purushe J."/>
            <person name="Peacock S.J."/>
            <person name="Thaipadungpanit J."/>
            <person name="Wuthiekanun V.W."/>
            <person name="Day N.P."/>
            <person name="Vinetz J.M."/>
            <person name="Sutton G.G."/>
            <person name="Nelson W.C."/>
            <person name="Fouts D.E."/>
        </authorList>
    </citation>
    <scope>NUCLEOTIDE SEQUENCE [LARGE SCALE GENOMIC DNA]</scope>
    <source>
        <strain evidence="1 2">H1</strain>
    </source>
</reference>
<name>A0A0E2B148_9LEPT</name>
<dbReference type="InterPro" id="IPR032675">
    <property type="entry name" value="LRR_dom_sf"/>
</dbReference>
<evidence type="ECO:0000313" key="2">
    <source>
        <dbReference type="Proteomes" id="UP000006253"/>
    </source>
</evidence>
<sequence>MNLQKVVILILLCFLSQLKAEEKGHYHNLNKALQNPMDVRTLDLSKNQLTTLPKEIRKLQKLNTLNLDDIPALKSQEKRFRNYFPKQVFTLSK</sequence>
<dbReference type="Gene3D" id="3.80.10.10">
    <property type="entry name" value="Ribonuclease Inhibitor"/>
    <property type="match status" value="1"/>
</dbReference>
<dbReference type="EMBL" id="AHMY02000054">
    <property type="protein sequence ID" value="EKO14489.1"/>
    <property type="molecule type" value="Genomic_DNA"/>
</dbReference>
<organism evidence="1 2">
    <name type="scientific">Leptospira kirschneri str. H1</name>
    <dbReference type="NCBI Taxonomy" id="1049966"/>
    <lineage>
        <taxon>Bacteria</taxon>
        <taxon>Pseudomonadati</taxon>
        <taxon>Spirochaetota</taxon>
        <taxon>Spirochaetia</taxon>
        <taxon>Leptospirales</taxon>
        <taxon>Leptospiraceae</taxon>
        <taxon>Leptospira</taxon>
    </lineage>
</organism>
<protein>
    <submittedName>
        <fullName evidence="1">Leucine rich repeat protein</fullName>
    </submittedName>
</protein>